<evidence type="ECO:0000313" key="5">
    <source>
        <dbReference type="Proteomes" id="UP000190312"/>
    </source>
</evidence>
<feature type="region of interest" description="Disordered" evidence="1">
    <location>
        <begin position="69"/>
        <end position="104"/>
    </location>
</feature>
<dbReference type="GO" id="GO:0005576">
    <property type="term" value="C:extracellular region"/>
    <property type="evidence" value="ECO:0007669"/>
    <property type="project" value="InterPro"/>
</dbReference>
<dbReference type="InterPro" id="IPR021840">
    <property type="entry name" value="DUF3433"/>
</dbReference>
<evidence type="ECO:0000256" key="1">
    <source>
        <dbReference type="SAM" id="MobiDB-lite"/>
    </source>
</evidence>
<keyword evidence="3" id="KW-0732">Signal</keyword>
<protein>
    <submittedName>
        <fullName evidence="4">Uncharacterized protein</fullName>
    </submittedName>
</protein>
<dbReference type="VEuPathDB" id="FungiDB:AO090005001509"/>
<proteinExistence type="predicted"/>
<dbReference type="VEuPathDB" id="FungiDB:AO090009000145"/>
<feature type="region of interest" description="Disordered" evidence="1">
    <location>
        <begin position="127"/>
        <end position="172"/>
    </location>
</feature>
<reference evidence="4 5" key="1">
    <citation type="submission" date="2016-10" db="EMBL/GenBank/DDBJ databases">
        <title>Genome sequencing of Aspergillus oryzae BCC7051.</title>
        <authorList>
            <person name="Thammarongtham C."/>
            <person name="Vorapreeda T."/>
            <person name="Nookaew I."/>
            <person name="Srisuk T."/>
            <person name="Land M."/>
            <person name="Jeennor S."/>
            <person name="Laoteng K."/>
        </authorList>
    </citation>
    <scope>NUCLEOTIDE SEQUENCE [LARGE SCALE GENOMIC DNA]</scope>
    <source>
        <strain evidence="4 5">BCC7051</strain>
    </source>
</reference>
<feature type="signal peptide" evidence="3">
    <location>
        <begin position="1"/>
        <end position="18"/>
    </location>
</feature>
<feature type="transmembrane region" description="Helical" evidence="2">
    <location>
        <begin position="483"/>
        <end position="508"/>
    </location>
</feature>
<feature type="compositionally biased region" description="Low complexity" evidence="1">
    <location>
        <begin position="127"/>
        <end position="171"/>
    </location>
</feature>
<dbReference type="GO" id="GO:0019863">
    <property type="term" value="F:IgE binding"/>
    <property type="evidence" value="ECO:0007669"/>
    <property type="project" value="InterPro"/>
</dbReference>
<name>A0A1S9D6E7_ASPOZ</name>
<feature type="transmembrane region" description="Helical" evidence="2">
    <location>
        <begin position="1418"/>
        <end position="1437"/>
    </location>
</feature>
<dbReference type="InterPro" id="IPR038903">
    <property type="entry name" value="Allergen_Asp_f_4"/>
</dbReference>
<gene>
    <name evidence="4" type="ORF">OAory_01052310</name>
</gene>
<dbReference type="Proteomes" id="UP000190312">
    <property type="component" value="Unassembled WGS sequence"/>
</dbReference>
<feature type="transmembrane region" description="Helical" evidence="2">
    <location>
        <begin position="1052"/>
        <end position="1075"/>
    </location>
</feature>
<evidence type="ECO:0000256" key="3">
    <source>
        <dbReference type="SAM" id="SignalP"/>
    </source>
</evidence>
<keyword evidence="2" id="KW-1133">Transmembrane helix</keyword>
<dbReference type="EMBL" id="MKZY01000011">
    <property type="protein sequence ID" value="OOO04384.1"/>
    <property type="molecule type" value="Genomic_DNA"/>
</dbReference>
<sequence>MQWKSFLLFVAIADLGLARLHGHQRRHKHNPAHPDLQGPEADLKARDLEVKTVVDLEVVTVTTTITGQPVAEAPAPSSSSSSSSTTTTTTTTVAAAPAEITPAETHEDVISIDLGASIGVSVAAPSLTPSAESTAPTSTPAASTTVSGGSTSWTSTPSSGEFSTSGFGTRTNSSGSGIEYSGNVGSPWGSNIIEVSASTAYQYRYVVQFTGSNTEDWTIVFWNKIGPDGKMDGWYGHSALNLTLGAGETKYVAFDEDSQGGWGAAKGSSLPTDDYGGYSCTWGEFDFGSTINDGWSGWDVSAIQAQAAGQTVQGMKICNHNGETCSTITSGASTVTNAYTQSEASVDGIGGSLNTDSHGKDYNGGSSSQLWTPTVLRPWVFVAFATLFIAILIVVQVLYSVSIKNNGISASDAKFRYLWTYGPTAVLIIVAGVWGQVEYRTKQLMPWKLMGQTPRPASQSLLLDYVSDWNVVTLFRALKHCHWVVAIAVLGTLLLKLLTVASTGLFMLQNVHVSNVPTTLTAEATFSGTGYNSANIDSNAALIVVGNKFLDLPYPAGTTDKYAFSPFHGSDTPSDSNTILSGTVDTFSTDLSCEVATVKNWTQGCETQHCEQTQFNLTLSTPECSRYQFNAFRRSTSAVGGWHANVFSERCASSNDDTNTDRVIFAAAHWLNDSAQVQSLVCEPTYTISPTLVSLFKSNQSVAEINSTDKVDTSNYTIPGVTAVDIVSGLLSTLTIADSSVGTLIQLNHGLSANLADPNNSYLDSFYRIATVSSADNLEPLLDAANLEAISRPVYNAITAQVARQYLMTSANKPFNGVYSASTEKLLVRELSVRLMEAAVALLVLVAGAMCVWRPAKCTPRDPGTISGMATILARSPDLSNRLAGIKNRKDLKSSLAGGLFASEIASIDGQRSFSIITKHDAKEDMRVAEASSQISWWKPLAMSLGWRILTLAVPLLVIAGLETTYQISQKRNGLADITSDGYIRYTWVYIPAFIMLLIQALFECSHFSTQVIQPYLELRRGGLTAQESLMDNYLSKLTMHALWSALIKRKYAIFTTALTMILAPCLTIAASGLYSTEAASYVRAVSILRNDSFNSTVEPQAYHSGQKGIGLTGALVVGTNLSYPDWTYDEVVLPALKEGTLMDVKENTTYKPTNQSSTADSIFELTYPGLRAGLNCTVLEASQILETTVYKGFGSSMSVSLSLGGDCDTSSRKVDNKTIKWYSMTLPLNGTTYNGTAFGTFQVTDIINEMPECPKMVGVYGVVSNPNSTDTDGIRGFTCFPYVDEIDVDTTFTVPGFKIQSAKPDESSSRRFADSLASQLDFDSFLPTSNTVTAYDGFDNVFIAMMQDQETLTVTDLEQADRVPVVINATQHLYRVLMAQSMNGNSRLPLEQETKYQGTVVDPTRVRLKQSAVSTRILEGFLAAMALCIMVAFYLGRRTEVIPVNPCSIAGAATLLAGSEMLKPDMIPPGSEWCDDTELVKRGVFNGVVFGLGWWEGKRFAIDIGRPEE</sequence>
<feature type="transmembrane region" description="Helical" evidence="2">
    <location>
        <begin position="983"/>
        <end position="1003"/>
    </location>
</feature>
<feature type="transmembrane region" description="Helical" evidence="2">
    <location>
        <begin position="835"/>
        <end position="856"/>
    </location>
</feature>
<accession>A0A1S9D6E7</accession>
<keyword evidence="2" id="KW-0812">Transmembrane</keyword>
<organism evidence="4 5">
    <name type="scientific">Aspergillus oryzae</name>
    <name type="common">Yellow koji mold</name>
    <dbReference type="NCBI Taxonomy" id="5062"/>
    <lineage>
        <taxon>Eukaryota</taxon>
        <taxon>Fungi</taxon>
        <taxon>Dikarya</taxon>
        <taxon>Ascomycota</taxon>
        <taxon>Pezizomycotina</taxon>
        <taxon>Eurotiomycetes</taxon>
        <taxon>Eurotiomycetidae</taxon>
        <taxon>Eurotiales</taxon>
        <taxon>Aspergillaceae</taxon>
        <taxon>Aspergillus</taxon>
        <taxon>Aspergillus subgen. Circumdati</taxon>
    </lineage>
</organism>
<dbReference type="PANTHER" id="PTHR42039:SF1">
    <property type="entry name" value="PUTATIVE (AFU_ORTHOLOGUE AFUA_3G02940)-RELATED"/>
    <property type="match status" value="1"/>
</dbReference>
<evidence type="ECO:0000313" key="4">
    <source>
        <dbReference type="EMBL" id="OOO04384.1"/>
    </source>
</evidence>
<feature type="chain" id="PRO_5012820330" evidence="3">
    <location>
        <begin position="19"/>
        <end position="1510"/>
    </location>
</feature>
<dbReference type="PANTHER" id="PTHR42039">
    <property type="entry name" value="PUTATIVE (AFU_ORTHOLOGUE AFUA_3G02940)-RELATED"/>
    <property type="match status" value="1"/>
</dbReference>
<feature type="transmembrane region" description="Helical" evidence="2">
    <location>
        <begin position="418"/>
        <end position="437"/>
    </location>
</feature>
<dbReference type="Pfam" id="PF11915">
    <property type="entry name" value="DUF3433"/>
    <property type="match status" value="2"/>
</dbReference>
<comment type="caution">
    <text evidence="4">The sequence shown here is derived from an EMBL/GenBank/DDBJ whole genome shotgun (WGS) entry which is preliminary data.</text>
</comment>
<dbReference type="OrthoDB" id="5332281at2759"/>
<dbReference type="Pfam" id="PF25312">
    <property type="entry name" value="Allergen_Asp_f_4"/>
    <property type="match status" value="1"/>
</dbReference>
<feature type="compositionally biased region" description="Low complexity" evidence="1">
    <location>
        <begin position="69"/>
        <end position="103"/>
    </location>
</feature>
<keyword evidence="2" id="KW-0472">Membrane</keyword>
<evidence type="ECO:0000256" key="2">
    <source>
        <dbReference type="SAM" id="Phobius"/>
    </source>
</evidence>
<feature type="transmembrane region" description="Helical" evidence="2">
    <location>
        <begin position="379"/>
        <end position="398"/>
    </location>
</feature>
<feature type="transmembrane region" description="Helical" evidence="2">
    <location>
        <begin position="945"/>
        <end position="962"/>
    </location>
</feature>
<dbReference type="eggNOG" id="ENOG502QQ7D">
    <property type="taxonomic scope" value="Eukaryota"/>
</dbReference>